<keyword evidence="2" id="KW-0396">Initiation factor</keyword>
<evidence type="ECO:0000259" key="1">
    <source>
        <dbReference type="Pfam" id="PF08769"/>
    </source>
</evidence>
<dbReference type="GO" id="GO:0005737">
    <property type="term" value="C:cytoplasm"/>
    <property type="evidence" value="ECO:0007669"/>
    <property type="project" value="InterPro"/>
</dbReference>
<dbReference type="GO" id="GO:0005509">
    <property type="term" value="F:calcium ion binding"/>
    <property type="evidence" value="ECO:0007669"/>
    <property type="project" value="InterPro"/>
</dbReference>
<dbReference type="AlphaFoldDB" id="A0A366I9J2"/>
<dbReference type="OrthoDB" id="1825248at2"/>
<evidence type="ECO:0000313" key="3">
    <source>
        <dbReference type="Proteomes" id="UP000253490"/>
    </source>
</evidence>
<dbReference type="InterPro" id="IPR014879">
    <property type="entry name" value="Spo0A_C"/>
</dbReference>
<comment type="caution">
    <text evidence="2">The sequence shown here is derived from an EMBL/GenBank/DDBJ whole genome shotgun (WGS) entry which is preliminary data.</text>
</comment>
<feature type="domain" description="Sporulation initiation factor Spo0A C-terminal" evidence="1">
    <location>
        <begin position="4"/>
        <end position="68"/>
    </location>
</feature>
<proteinExistence type="predicted"/>
<evidence type="ECO:0000313" key="2">
    <source>
        <dbReference type="EMBL" id="RBP66622.1"/>
    </source>
</evidence>
<keyword evidence="3" id="KW-1185">Reference proteome</keyword>
<dbReference type="RefSeq" id="WP_113920058.1">
    <property type="nucleotide sequence ID" value="NZ_QNRX01000005.1"/>
</dbReference>
<dbReference type="GO" id="GO:0003743">
    <property type="term" value="F:translation initiation factor activity"/>
    <property type="evidence" value="ECO:0007669"/>
    <property type="project" value="UniProtKB-KW"/>
</dbReference>
<reference evidence="2 3" key="1">
    <citation type="submission" date="2018-06" db="EMBL/GenBank/DDBJ databases">
        <title>Genomic Encyclopedia of Type Strains, Phase IV (KMG-IV): sequencing the most valuable type-strain genomes for metagenomic binning, comparative biology and taxonomic classification.</title>
        <authorList>
            <person name="Goeker M."/>
        </authorList>
    </citation>
    <scope>NUCLEOTIDE SEQUENCE [LARGE SCALE GENOMIC DNA]</scope>
    <source>
        <strain evidence="2 3">DSM 22112</strain>
    </source>
</reference>
<dbReference type="InterPro" id="IPR016032">
    <property type="entry name" value="Sig_transdc_resp-reg_C-effctor"/>
</dbReference>
<organism evidence="2 3">
    <name type="scientific">Alkalibaculum bacchi</name>
    <dbReference type="NCBI Taxonomy" id="645887"/>
    <lineage>
        <taxon>Bacteria</taxon>
        <taxon>Bacillati</taxon>
        <taxon>Bacillota</taxon>
        <taxon>Clostridia</taxon>
        <taxon>Eubacteriales</taxon>
        <taxon>Eubacteriaceae</taxon>
        <taxon>Alkalibaculum</taxon>
    </lineage>
</organism>
<dbReference type="SUPFAM" id="SSF46894">
    <property type="entry name" value="C-terminal effector domain of the bipartite response regulators"/>
    <property type="match status" value="1"/>
</dbReference>
<keyword evidence="2" id="KW-0648">Protein biosynthesis</keyword>
<dbReference type="Gene3D" id="1.10.10.10">
    <property type="entry name" value="Winged helix-like DNA-binding domain superfamily/Winged helix DNA-binding domain"/>
    <property type="match status" value="1"/>
</dbReference>
<dbReference type="GO" id="GO:0042173">
    <property type="term" value="P:regulation of sporulation resulting in formation of a cellular spore"/>
    <property type="evidence" value="ECO:0007669"/>
    <property type="project" value="InterPro"/>
</dbReference>
<sequence>MSMNKVYREVARKYGITVEEVEREMQSVINETYNNTNHNDVTRAYQDRVPRKGEVPTVVEFISYIATKAKNK</sequence>
<dbReference type="Proteomes" id="UP000253490">
    <property type="component" value="Unassembled WGS sequence"/>
</dbReference>
<dbReference type="GO" id="GO:0003700">
    <property type="term" value="F:DNA-binding transcription factor activity"/>
    <property type="evidence" value="ECO:0007669"/>
    <property type="project" value="InterPro"/>
</dbReference>
<dbReference type="GO" id="GO:0003677">
    <property type="term" value="F:DNA binding"/>
    <property type="evidence" value="ECO:0007669"/>
    <property type="project" value="InterPro"/>
</dbReference>
<protein>
    <submittedName>
        <fullName evidence="2">Sporulation initiation factor Spo0A-like protein</fullName>
    </submittedName>
</protein>
<dbReference type="EMBL" id="QNRX01000005">
    <property type="protein sequence ID" value="RBP66622.1"/>
    <property type="molecule type" value="Genomic_DNA"/>
</dbReference>
<dbReference type="InterPro" id="IPR036388">
    <property type="entry name" value="WH-like_DNA-bd_sf"/>
</dbReference>
<name>A0A366I9J2_9FIRM</name>
<dbReference type="Pfam" id="PF08769">
    <property type="entry name" value="Spo0A_C"/>
    <property type="match status" value="1"/>
</dbReference>
<gene>
    <name evidence="2" type="ORF">DES36_1051</name>
</gene>
<accession>A0A366I9J2</accession>